<name>A0A6J6QFZ4_9ZZZZ</name>
<dbReference type="SUPFAM" id="SSF46689">
    <property type="entry name" value="Homeodomain-like"/>
    <property type="match status" value="1"/>
</dbReference>
<dbReference type="InterPro" id="IPR009057">
    <property type="entry name" value="Homeodomain-like_sf"/>
</dbReference>
<proteinExistence type="predicted"/>
<dbReference type="PROSITE" id="PS50977">
    <property type="entry name" value="HTH_TETR_2"/>
    <property type="match status" value="1"/>
</dbReference>
<organism evidence="3">
    <name type="scientific">freshwater metagenome</name>
    <dbReference type="NCBI Taxonomy" id="449393"/>
    <lineage>
        <taxon>unclassified sequences</taxon>
        <taxon>metagenomes</taxon>
        <taxon>ecological metagenomes</taxon>
    </lineage>
</organism>
<sequence length="191" mass="20820">MVVVERKSKEERLTAVLDAALVEFGTKGYHGGSTEEIARQAGISQPYVFRLFGTKRDLFEALVNRCFSETLEMFERAADGLRGREALDAIGAAYMEQLLTDELRLRAQMQAYSACDDPEICAAVRRGYGELVSFAERVSGVEPAEISSFFAKGMLLNVIASMGLTPTDMAAGGVAAEPWAIRLLEGCRPPS</sequence>
<dbReference type="GO" id="GO:0003700">
    <property type="term" value="F:DNA-binding transcription factor activity"/>
    <property type="evidence" value="ECO:0007669"/>
    <property type="project" value="TreeGrafter"/>
</dbReference>
<dbReference type="AlphaFoldDB" id="A0A6J6QFZ4"/>
<dbReference type="EMBL" id="CAEZXP010000007">
    <property type="protein sequence ID" value="CAB4706644.1"/>
    <property type="molecule type" value="Genomic_DNA"/>
</dbReference>
<gene>
    <name evidence="3" type="ORF">UFOPK2399_01711</name>
</gene>
<dbReference type="InterPro" id="IPR001647">
    <property type="entry name" value="HTH_TetR"/>
</dbReference>
<evidence type="ECO:0000256" key="1">
    <source>
        <dbReference type="ARBA" id="ARBA00023125"/>
    </source>
</evidence>
<dbReference type="PANTHER" id="PTHR30055">
    <property type="entry name" value="HTH-TYPE TRANSCRIPTIONAL REGULATOR RUTR"/>
    <property type="match status" value="1"/>
</dbReference>
<reference evidence="3" key="1">
    <citation type="submission" date="2020-05" db="EMBL/GenBank/DDBJ databases">
        <authorList>
            <person name="Chiriac C."/>
            <person name="Salcher M."/>
            <person name="Ghai R."/>
            <person name="Kavagutti S V."/>
        </authorList>
    </citation>
    <scope>NUCLEOTIDE SEQUENCE</scope>
</reference>
<dbReference type="Gene3D" id="1.10.357.10">
    <property type="entry name" value="Tetracycline Repressor, domain 2"/>
    <property type="match status" value="1"/>
</dbReference>
<feature type="domain" description="HTH tetR-type" evidence="2">
    <location>
        <begin position="10"/>
        <end position="70"/>
    </location>
</feature>
<accession>A0A6J6QFZ4</accession>
<dbReference type="InterPro" id="IPR050109">
    <property type="entry name" value="HTH-type_TetR-like_transc_reg"/>
</dbReference>
<protein>
    <submittedName>
        <fullName evidence="3">Unannotated protein</fullName>
    </submittedName>
</protein>
<keyword evidence="1" id="KW-0238">DNA-binding</keyword>
<dbReference type="PRINTS" id="PR00455">
    <property type="entry name" value="HTHTETR"/>
</dbReference>
<evidence type="ECO:0000313" key="3">
    <source>
        <dbReference type="EMBL" id="CAB4706644.1"/>
    </source>
</evidence>
<dbReference type="GO" id="GO:0000976">
    <property type="term" value="F:transcription cis-regulatory region binding"/>
    <property type="evidence" value="ECO:0007669"/>
    <property type="project" value="TreeGrafter"/>
</dbReference>
<evidence type="ECO:0000259" key="2">
    <source>
        <dbReference type="PROSITE" id="PS50977"/>
    </source>
</evidence>
<dbReference type="Pfam" id="PF00440">
    <property type="entry name" value="TetR_N"/>
    <property type="match status" value="1"/>
</dbReference>
<dbReference type="PANTHER" id="PTHR30055:SF146">
    <property type="entry name" value="HTH-TYPE TRANSCRIPTIONAL DUAL REGULATOR CECR"/>
    <property type="match status" value="1"/>
</dbReference>